<accession>A0ABD3DVR4</accession>
<dbReference type="SUPFAM" id="SSF81383">
    <property type="entry name" value="F-box domain"/>
    <property type="match status" value="1"/>
</dbReference>
<feature type="domain" description="F-box" evidence="2">
    <location>
        <begin position="22"/>
        <end position="69"/>
    </location>
</feature>
<dbReference type="EMBL" id="JAVIJP010000013">
    <property type="protein sequence ID" value="KAL3646137.1"/>
    <property type="molecule type" value="Genomic_DNA"/>
</dbReference>
<dbReference type="AlphaFoldDB" id="A0ABD3DVR4"/>
<evidence type="ECO:0000313" key="3">
    <source>
        <dbReference type="EMBL" id="KAL3646137.1"/>
    </source>
</evidence>
<protein>
    <recommendedName>
        <fullName evidence="2">F-box domain-containing protein</fullName>
    </recommendedName>
</protein>
<proteinExistence type="predicted"/>
<dbReference type="PANTHER" id="PTHR31672">
    <property type="entry name" value="BNACNNG10540D PROTEIN"/>
    <property type="match status" value="1"/>
</dbReference>
<evidence type="ECO:0000259" key="2">
    <source>
        <dbReference type="PROSITE" id="PS50181"/>
    </source>
</evidence>
<sequence>MDYTNEGQIKRAKSQNEKDESINGFNRLPYEIAIDTLSRLPVTSLVQLSYSCRSLNSLSHDPDFVSLHLPKSSTNDSECLILHSNYPIRNMLHFICLSDKKVRKFNIPLAISMPEFSILGSSNGLLCLVN</sequence>
<name>A0ABD3DVR4_9LAMI</name>
<organism evidence="3 4">
    <name type="scientific">Castilleja foliolosa</name>
    <dbReference type="NCBI Taxonomy" id="1961234"/>
    <lineage>
        <taxon>Eukaryota</taxon>
        <taxon>Viridiplantae</taxon>
        <taxon>Streptophyta</taxon>
        <taxon>Embryophyta</taxon>
        <taxon>Tracheophyta</taxon>
        <taxon>Spermatophyta</taxon>
        <taxon>Magnoliopsida</taxon>
        <taxon>eudicotyledons</taxon>
        <taxon>Gunneridae</taxon>
        <taxon>Pentapetalae</taxon>
        <taxon>asterids</taxon>
        <taxon>lamiids</taxon>
        <taxon>Lamiales</taxon>
        <taxon>Orobanchaceae</taxon>
        <taxon>Pedicularideae</taxon>
        <taxon>Castillejinae</taxon>
        <taxon>Castilleja</taxon>
    </lineage>
</organism>
<dbReference type="Pfam" id="PF00646">
    <property type="entry name" value="F-box"/>
    <property type="match status" value="1"/>
</dbReference>
<dbReference type="Proteomes" id="UP001632038">
    <property type="component" value="Unassembled WGS sequence"/>
</dbReference>
<dbReference type="PANTHER" id="PTHR31672:SF13">
    <property type="entry name" value="F-BOX PROTEIN CPR30-LIKE"/>
    <property type="match status" value="1"/>
</dbReference>
<dbReference type="InterPro" id="IPR001810">
    <property type="entry name" value="F-box_dom"/>
</dbReference>
<feature type="region of interest" description="Disordered" evidence="1">
    <location>
        <begin position="1"/>
        <end position="20"/>
    </location>
</feature>
<keyword evidence="4" id="KW-1185">Reference proteome</keyword>
<dbReference type="Gene3D" id="1.20.1280.50">
    <property type="match status" value="1"/>
</dbReference>
<dbReference type="PROSITE" id="PS50181">
    <property type="entry name" value="FBOX"/>
    <property type="match status" value="1"/>
</dbReference>
<reference evidence="4" key="1">
    <citation type="journal article" date="2024" name="IScience">
        <title>Strigolactones Initiate the Formation of Haustorium-like Structures in Castilleja.</title>
        <authorList>
            <person name="Buerger M."/>
            <person name="Peterson D."/>
            <person name="Chory J."/>
        </authorList>
    </citation>
    <scope>NUCLEOTIDE SEQUENCE [LARGE SCALE GENOMIC DNA]</scope>
</reference>
<evidence type="ECO:0000313" key="4">
    <source>
        <dbReference type="Proteomes" id="UP001632038"/>
    </source>
</evidence>
<evidence type="ECO:0000256" key="1">
    <source>
        <dbReference type="SAM" id="MobiDB-lite"/>
    </source>
</evidence>
<dbReference type="InterPro" id="IPR050796">
    <property type="entry name" value="SCF_F-box_component"/>
</dbReference>
<comment type="caution">
    <text evidence="3">The sequence shown here is derived from an EMBL/GenBank/DDBJ whole genome shotgun (WGS) entry which is preliminary data.</text>
</comment>
<gene>
    <name evidence="3" type="ORF">CASFOL_011317</name>
</gene>
<dbReference type="InterPro" id="IPR036047">
    <property type="entry name" value="F-box-like_dom_sf"/>
</dbReference>